<proteinExistence type="predicted"/>
<keyword evidence="3" id="KW-1185">Reference proteome</keyword>
<dbReference type="InterPro" id="IPR000477">
    <property type="entry name" value="RT_dom"/>
</dbReference>
<dbReference type="SUPFAM" id="SSF56672">
    <property type="entry name" value="DNA/RNA polymerases"/>
    <property type="match status" value="1"/>
</dbReference>
<dbReference type="FunFam" id="3.30.70.270:FF:000003">
    <property type="entry name" value="Transposon Ty3-G Gag-Pol polyprotein"/>
    <property type="match status" value="1"/>
</dbReference>
<dbReference type="AlphaFoldDB" id="A0A085LMF9"/>
<dbReference type="Pfam" id="PF00078">
    <property type="entry name" value="RVT_1"/>
    <property type="match status" value="1"/>
</dbReference>
<reference evidence="2 3" key="1">
    <citation type="journal article" date="2014" name="Nat. Genet.">
        <title>Genome and transcriptome of the porcine whipworm Trichuris suis.</title>
        <authorList>
            <person name="Jex A.R."/>
            <person name="Nejsum P."/>
            <person name="Schwarz E.M."/>
            <person name="Hu L."/>
            <person name="Young N.D."/>
            <person name="Hall R.S."/>
            <person name="Korhonen P.K."/>
            <person name="Liao S."/>
            <person name="Thamsborg S."/>
            <person name="Xia J."/>
            <person name="Xu P."/>
            <person name="Wang S."/>
            <person name="Scheerlinck J.P."/>
            <person name="Hofmann A."/>
            <person name="Sternberg P.W."/>
            <person name="Wang J."/>
            <person name="Gasser R.B."/>
        </authorList>
    </citation>
    <scope>NUCLEOTIDE SEQUENCE [LARGE SCALE GENOMIC DNA]</scope>
    <source>
        <strain evidence="2">DCEP-RM93M</strain>
    </source>
</reference>
<feature type="domain" description="Reverse transcriptase" evidence="1">
    <location>
        <begin position="10"/>
        <end position="65"/>
    </location>
</feature>
<accession>A0A085LMF9</accession>
<dbReference type="PANTHER" id="PTHR33064">
    <property type="entry name" value="POL PROTEIN"/>
    <property type="match status" value="1"/>
</dbReference>
<sequence length="170" mass="19457">MDTVCRGLDFAFVYVDDILIASRNHREHLHHLRMLFQRLHDHDLIINPARCKFSLTSIDLLGHRIDPHGAVLLPDKVDAIRKFAKPTTVRALQEFLGMVTFTSVSCFLLQNHAASIQSIGGQSKRVGLERNYCSRFCEYQGSAGESHAKNSRKLRIFDWLVSKVPEKKRD</sequence>
<dbReference type="InterPro" id="IPR043502">
    <property type="entry name" value="DNA/RNA_pol_sf"/>
</dbReference>
<dbReference type="InterPro" id="IPR051320">
    <property type="entry name" value="Viral_Replic_Matur_Polypro"/>
</dbReference>
<dbReference type="InterPro" id="IPR043128">
    <property type="entry name" value="Rev_trsase/Diguanyl_cyclase"/>
</dbReference>
<dbReference type="PANTHER" id="PTHR33064:SF37">
    <property type="entry name" value="RIBONUCLEASE H"/>
    <property type="match status" value="1"/>
</dbReference>
<evidence type="ECO:0000313" key="3">
    <source>
        <dbReference type="Proteomes" id="UP000030764"/>
    </source>
</evidence>
<dbReference type="EMBL" id="KL363390">
    <property type="protein sequence ID" value="KFD46155.1"/>
    <property type="molecule type" value="Genomic_DNA"/>
</dbReference>
<gene>
    <name evidence="2" type="ORF">M513_12963</name>
</gene>
<evidence type="ECO:0000259" key="1">
    <source>
        <dbReference type="Pfam" id="PF00078"/>
    </source>
</evidence>
<dbReference type="Proteomes" id="UP000030764">
    <property type="component" value="Unassembled WGS sequence"/>
</dbReference>
<organism evidence="2 3">
    <name type="scientific">Trichuris suis</name>
    <name type="common">pig whipworm</name>
    <dbReference type="NCBI Taxonomy" id="68888"/>
    <lineage>
        <taxon>Eukaryota</taxon>
        <taxon>Metazoa</taxon>
        <taxon>Ecdysozoa</taxon>
        <taxon>Nematoda</taxon>
        <taxon>Enoplea</taxon>
        <taxon>Dorylaimia</taxon>
        <taxon>Trichinellida</taxon>
        <taxon>Trichuridae</taxon>
        <taxon>Trichuris</taxon>
    </lineage>
</organism>
<dbReference type="Gene3D" id="3.30.70.270">
    <property type="match status" value="1"/>
</dbReference>
<name>A0A085LMF9_9BILA</name>
<protein>
    <recommendedName>
        <fullName evidence="1">Reverse transcriptase domain-containing protein</fullName>
    </recommendedName>
</protein>
<evidence type="ECO:0000313" key="2">
    <source>
        <dbReference type="EMBL" id="KFD46155.1"/>
    </source>
</evidence>